<dbReference type="AlphaFoldDB" id="A0ABD3BF14"/>
<reference evidence="2" key="1">
    <citation type="journal article" date="2024" name="IScience">
        <title>Strigolactones Initiate the Formation of Haustorium-like Structures in Castilleja.</title>
        <authorList>
            <person name="Buerger M."/>
            <person name="Peterson D."/>
            <person name="Chory J."/>
        </authorList>
    </citation>
    <scope>NUCLEOTIDE SEQUENCE [LARGE SCALE GENOMIC DNA]</scope>
</reference>
<protein>
    <submittedName>
        <fullName evidence="1">Uncharacterized protein</fullName>
    </submittedName>
</protein>
<evidence type="ECO:0000313" key="1">
    <source>
        <dbReference type="EMBL" id="KAL3615990.1"/>
    </source>
</evidence>
<dbReference type="Proteomes" id="UP001632038">
    <property type="component" value="Unassembled WGS sequence"/>
</dbReference>
<gene>
    <name evidence="1" type="ORF">CASFOL_040284</name>
</gene>
<comment type="caution">
    <text evidence="1">The sequence shown here is derived from an EMBL/GenBank/DDBJ whole genome shotgun (WGS) entry which is preliminary data.</text>
</comment>
<dbReference type="EMBL" id="JAVIJP010000099">
    <property type="protein sequence ID" value="KAL3615990.1"/>
    <property type="molecule type" value="Genomic_DNA"/>
</dbReference>
<accession>A0ABD3BF14</accession>
<sequence>MLHEYAVEHEDMEQKIQEDANKVGSKYVTVHPSNQVLIQMMKMQYSHGSLK</sequence>
<name>A0ABD3BF14_9LAMI</name>
<evidence type="ECO:0000313" key="2">
    <source>
        <dbReference type="Proteomes" id="UP001632038"/>
    </source>
</evidence>
<keyword evidence="2" id="KW-1185">Reference proteome</keyword>
<organism evidence="1 2">
    <name type="scientific">Castilleja foliolosa</name>
    <dbReference type="NCBI Taxonomy" id="1961234"/>
    <lineage>
        <taxon>Eukaryota</taxon>
        <taxon>Viridiplantae</taxon>
        <taxon>Streptophyta</taxon>
        <taxon>Embryophyta</taxon>
        <taxon>Tracheophyta</taxon>
        <taxon>Spermatophyta</taxon>
        <taxon>Magnoliopsida</taxon>
        <taxon>eudicotyledons</taxon>
        <taxon>Gunneridae</taxon>
        <taxon>Pentapetalae</taxon>
        <taxon>asterids</taxon>
        <taxon>lamiids</taxon>
        <taxon>Lamiales</taxon>
        <taxon>Orobanchaceae</taxon>
        <taxon>Pedicularideae</taxon>
        <taxon>Castillejinae</taxon>
        <taxon>Castilleja</taxon>
    </lineage>
</organism>
<proteinExistence type="predicted"/>